<evidence type="ECO:0000256" key="4">
    <source>
        <dbReference type="SAM" id="Phobius"/>
    </source>
</evidence>
<dbReference type="GO" id="GO:0007165">
    <property type="term" value="P:signal transduction"/>
    <property type="evidence" value="ECO:0007669"/>
    <property type="project" value="UniProtKB-KW"/>
</dbReference>
<dbReference type="EMBL" id="SLVX01000018">
    <property type="protein sequence ID" value="TCN38920.1"/>
    <property type="molecule type" value="Genomic_DNA"/>
</dbReference>
<keyword evidence="8" id="KW-1185">Reference proteome</keyword>
<keyword evidence="4" id="KW-0472">Membrane</keyword>
<organism evidence="7 8">
    <name type="scientific">Shinella granuli</name>
    <dbReference type="NCBI Taxonomy" id="323621"/>
    <lineage>
        <taxon>Bacteria</taxon>
        <taxon>Pseudomonadati</taxon>
        <taxon>Pseudomonadota</taxon>
        <taxon>Alphaproteobacteria</taxon>
        <taxon>Hyphomicrobiales</taxon>
        <taxon>Rhizobiaceae</taxon>
        <taxon>Shinella</taxon>
    </lineage>
</organism>
<dbReference type="GO" id="GO:0006935">
    <property type="term" value="P:chemotaxis"/>
    <property type="evidence" value="ECO:0007669"/>
    <property type="project" value="UniProtKB-KW"/>
</dbReference>
<dbReference type="CDD" id="cd06225">
    <property type="entry name" value="HAMP"/>
    <property type="match status" value="1"/>
</dbReference>
<evidence type="ECO:0000256" key="1">
    <source>
        <dbReference type="ARBA" id="ARBA00022500"/>
    </source>
</evidence>
<evidence type="ECO:0000259" key="6">
    <source>
        <dbReference type="PROSITE" id="PS50885"/>
    </source>
</evidence>
<feature type="domain" description="Methyl-accepting transducer" evidence="5">
    <location>
        <begin position="585"/>
        <end position="814"/>
    </location>
</feature>
<feature type="domain" description="HAMP" evidence="6">
    <location>
        <begin position="447"/>
        <end position="500"/>
    </location>
</feature>
<dbReference type="Gene3D" id="1.10.8.500">
    <property type="entry name" value="HAMP domain in histidine kinase"/>
    <property type="match status" value="1"/>
</dbReference>
<dbReference type="InterPro" id="IPR003660">
    <property type="entry name" value="HAMP_dom"/>
</dbReference>
<dbReference type="Proteomes" id="UP000295351">
    <property type="component" value="Unassembled WGS sequence"/>
</dbReference>
<comment type="caution">
    <text evidence="7">The sequence shown here is derived from an EMBL/GenBank/DDBJ whole genome shotgun (WGS) entry which is preliminary data.</text>
</comment>
<evidence type="ECO:0000313" key="8">
    <source>
        <dbReference type="Proteomes" id="UP000295351"/>
    </source>
</evidence>
<dbReference type="SUPFAM" id="SSF158472">
    <property type="entry name" value="HAMP domain-like"/>
    <property type="match status" value="1"/>
</dbReference>
<evidence type="ECO:0000256" key="2">
    <source>
        <dbReference type="ARBA" id="ARBA00029447"/>
    </source>
</evidence>
<name>A0A4V2RH49_SHIGR</name>
<dbReference type="RefSeq" id="WP_133035818.1">
    <property type="nucleotide sequence ID" value="NZ_BAABEI010000012.1"/>
</dbReference>
<dbReference type="Pfam" id="PF00672">
    <property type="entry name" value="HAMP"/>
    <property type="match status" value="1"/>
</dbReference>
<feature type="domain" description="HAMP" evidence="6">
    <location>
        <begin position="528"/>
        <end position="580"/>
    </location>
</feature>
<keyword evidence="1" id="KW-0145">Chemotaxis</keyword>
<keyword evidence="3" id="KW-0807">Transducer</keyword>
<feature type="transmembrane region" description="Helical" evidence="4">
    <location>
        <begin position="15"/>
        <end position="35"/>
    </location>
</feature>
<dbReference type="PROSITE" id="PS50111">
    <property type="entry name" value="CHEMOTAXIS_TRANSDUC_2"/>
    <property type="match status" value="1"/>
</dbReference>
<evidence type="ECO:0000259" key="5">
    <source>
        <dbReference type="PROSITE" id="PS50111"/>
    </source>
</evidence>
<evidence type="ECO:0000313" key="7">
    <source>
        <dbReference type="EMBL" id="TCN38920.1"/>
    </source>
</evidence>
<keyword evidence="4" id="KW-0812">Transmembrane</keyword>
<dbReference type="InterPro" id="IPR051310">
    <property type="entry name" value="MCP_chemotaxis"/>
</dbReference>
<keyword evidence="4" id="KW-1133">Transmembrane helix</keyword>
<dbReference type="SUPFAM" id="SSF58104">
    <property type="entry name" value="Methyl-accepting chemotaxis protein (MCP) signaling domain"/>
    <property type="match status" value="1"/>
</dbReference>
<dbReference type="PROSITE" id="PS50885">
    <property type="entry name" value="HAMP"/>
    <property type="match status" value="2"/>
</dbReference>
<dbReference type="InterPro" id="IPR004089">
    <property type="entry name" value="MCPsignal_dom"/>
</dbReference>
<dbReference type="Gene3D" id="1.10.287.950">
    <property type="entry name" value="Methyl-accepting chemotaxis protein"/>
    <property type="match status" value="1"/>
</dbReference>
<dbReference type="Pfam" id="PF00015">
    <property type="entry name" value="MCPsignal"/>
    <property type="match status" value="1"/>
</dbReference>
<dbReference type="SMART" id="SM00304">
    <property type="entry name" value="HAMP"/>
    <property type="match status" value="2"/>
</dbReference>
<comment type="similarity">
    <text evidence="2">Belongs to the methyl-accepting chemotaxis (MCP) protein family.</text>
</comment>
<accession>A0A4V2RH49</accession>
<evidence type="ECO:0000256" key="3">
    <source>
        <dbReference type="PROSITE-ProRule" id="PRU00284"/>
    </source>
</evidence>
<reference evidence="7 8" key="1">
    <citation type="submission" date="2019-03" db="EMBL/GenBank/DDBJ databases">
        <title>Genomic Encyclopedia of Type Strains, Phase IV (KMG-IV): sequencing the most valuable type-strain genomes for metagenomic binning, comparative biology and taxonomic classification.</title>
        <authorList>
            <person name="Goeker M."/>
        </authorList>
    </citation>
    <scope>NUCLEOTIDE SEQUENCE [LARGE SCALE GENOMIC DNA]</scope>
    <source>
        <strain evidence="7 8">DSM 18401</strain>
    </source>
</reference>
<dbReference type="PANTHER" id="PTHR43531:SF11">
    <property type="entry name" value="METHYL-ACCEPTING CHEMOTAXIS PROTEIN 3"/>
    <property type="match status" value="1"/>
</dbReference>
<sequence length="841" mass="90845">MFEKLLSRVRIQTKVFIFIIPFILSIAAVGVTGFYTSGLLQARMEISNSVLQALSGFRDLSAAMARFLEAASEESRDQVAERLVSQQSLLREGLQQLDPTAEGRDDLERAVTSIDGISARMGSLWDLHVKTTALANDLQRAQSAIVSAQFDIAEGMKVVQRTADEEETVARNQLRDADRVTELASFAARLREEVTRATDPEAKFAAVSAGMKELIRHQRMLGMSLPSDETTIRQVVADVATKLKSIVEANDISMERAAGLEDALGSLVAVKGALEAAADQKIKQATKTFAESVEPVEKARTAQRDGQKLINSAYAIQILMARFTMAPSEHNLQRLLQEFAGVRRDLDTLEKTAGEFQHFGGLKNKMLPALDAIEKAGAELVKANDQRLNEFTASAVDLDQTWQQLTAYAELQRQTAAAERRGANSISAGAISLGIAISVLAGIGLTLTFKGPISQITGAMRRLAEGKLETAIVGDNRIDEIGDMARALGVFKNNALAKVEIEERSNAERVKAEEERLRNDADKREVERQIDFAVSALAAGLARLAHGDISHTIETPFFGRLEQLRTDFNSSLLRLQDTVTQIRSNTQMIEGNAGEMSLSAVDLARRTEQQAVALEEVAAAVEQITATVRASAVQAEEANQIIAETKRTADASSEVVVSAIDAMAKIEEASTQIVQIIAAIDEIAFQTNLLALNAGIEAARADEAGKGFAVVAQEVRELAQRSADAAQEIKELIARSNAEIVSGARVVQETSSVLGAISSKVVTVSQQMAVIARASREQSTALDEVNASINTMDQMTQQNAAMVEETNTATSHLAMQTKALMSLVAQFNLPEARDDVTVSAA</sequence>
<dbReference type="CDD" id="cd11386">
    <property type="entry name" value="MCP_signal"/>
    <property type="match status" value="1"/>
</dbReference>
<proteinExistence type="inferred from homology"/>
<dbReference type="SMART" id="SM00283">
    <property type="entry name" value="MA"/>
    <property type="match status" value="1"/>
</dbReference>
<dbReference type="GO" id="GO:0016020">
    <property type="term" value="C:membrane"/>
    <property type="evidence" value="ECO:0007669"/>
    <property type="project" value="InterPro"/>
</dbReference>
<dbReference type="PANTHER" id="PTHR43531">
    <property type="entry name" value="PROTEIN ICFG"/>
    <property type="match status" value="1"/>
</dbReference>
<protein>
    <submittedName>
        <fullName evidence="7">Methyl-accepting chemotaxis protein</fullName>
    </submittedName>
</protein>
<gene>
    <name evidence="7" type="ORF">EV665_1186</name>
</gene>
<dbReference type="AlphaFoldDB" id="A0A4V2RH49"/>